<dbReference type="GO" id="GO:0006338">
    <property type="term" value="P:chromatin remodeling"/>
    <property type="evidence" value="ECO:0007669"/>
    <property type="project" value="UniProtKB-ARBA"/>
</dbReference>
<dbReference type="InterPro" id="IPR013030">
    <property type="entry name" value="DNA_topo_DNA_db_N_dom2"/>
</dbReference>
<evidence type="ECO:0000256" key="5">
    <source>
        <dbReference type="ARBA" id="ARBA00023235"/>
    </source>
</evidence>
<dbReference type="Gene3D" id="2.170.11.10">
    <property type="entry name" value="DNA Topoisomerase I, domain 2"/>
    <property type="match status" value="1"/>
</dbReference>
<name>A0AAD7X8X8_9APHY</name>
<dbReference type="EMBL" id="JAPEVG010000277">
    <property type="protein sequence ID" value="KAJ8469727.1"/>
    <property type="molecule type" value="Genomic_DNA"/>
</dbReference>
<dbReference type="Gene3D" id="1.10.132.10">
    <property type="match status" value="1"/>
</dbReference>
<dbReference type="Pfam" id="PF02919">
    <property type="entry name" value="Topoisom_I_N"/>
    <property type="match status" value="1"/>
</dbReference>
<dbReference type="InterPro" id="IPR013034">
    <property type="entry name" value="DNA_topo_DNA_db_N_dom1"/>
</dbReference>
<evidence type="ECO:0000313" key="10">
    <source>
        <dbReference type="EMBL" id="KAJ8469727.1"/>
    </source>
</evidence>
<dbReference type="SUPFAM" id="SSF56741">
    <property type="entry name" value="Eukaryotic DNA topoisomerase I, N-terminal DNA-binding fragment"/>
    <property type="match status" value="1"/>
</dbReference>
<accession>A0AAD7X8X8</accession>
<dbReference type="InterPro" id="IPR051062">
    <property type="entry name" value="Topoisomerase_IB"/>
</dbReference>
<feature type="domain" description="DNA topoisomerase I eukaryotic-type" evidence="9">
    <location>
        <begin position="428"/>
        <end position="875"/>
    </location>
</feature>
<organism evidence="10 11">
    <name type="scientific">Trametes cubensis</name>
    <dbReference type="NCBI Taxonomy" id="1111947"/>
    <lineage>
        <taxon>Eukaryota</taxon>
        <taxon>Fungi</taxon>
        <taxon>Dikarya</taxon>
        <taxon>Basidiomycota</taxon>
        <taxon>Agaricomycotina</taxon>
        <taxon>Agaricomycetes</taxon>
        <taxon>Polyporales</taxon>
        <taxon>Polyporaceae</taxon>
        <taxon>Trametes</taxon>
    </lineage>
</organism>
<proteinExistence type="inferred from homology"/>
<dbReference type="InterPro" id="IPR008336">
    <property type="entry name" value="TopoI_DNA-bd_euk"/>
</dbReference>
<dbReference type="CDD" id="cd00660">
    <property type="entry name" value="Topoisomer_IB_N"/>
    <property type="match status" value="1"/>
</dbReference>
<dbReference type="InterPro" id="IPR025834">
    <property type="entry name" value="TopoI_C_dom"/>
</dbReference>
<evidence type="ECO:0000313" key="11">
    <source>
        <dbReference type="Proteomes" id="UP001215151"/>
    </source>
</evidence>
<dbReference type="PROSITE" id="PS52038">
    <property type="entry name" value="TOPO_IB_2"/>
    <property type="match status" value="1"/>
</dbReference>
<keyword evidence="3 6" id="KW-0799">Topoisomerase</keyword>
<dbReference type="Gene3D" id="1.10.10.41">
    <property type="entry name" value="Yeast DNA topoisomerase - domain 1"/>
    <property type="match status" value="1"/>
</dbReference>
<evidence type="ECO:0000256" key="4">
    <source>
        <dbReference type="ARBA" id="ARBA00023125"/>
    </source>
</evidence>
<dbReference type="GO" id="GO:0005694">
    <property type="term" value="C:chromosome"/>
    <property type="evidence" value="ECO:0007669"/>
    <property type="project" value="InterPro"/>
</dbReference>
<dbReference type="InterPro" id="IPR014711">
    <property type="entry name" value="TopoI_cat_a-hlx-sub_euk"/>
</dbReference>
<dbReference type="GO" id="GO:0006265">
    <property type="term" value="P:DNA topological change"/>
    <property type="evidence" value="ECO:0007669"/>
    <property type="project" value="UniProtKB-UniRule"/>
</dbReference>
<comment type="caution">
    <text evidence="10">The sequence shown here is derived from an EMBL/GenBank/DDBJ whole genome shotgun (WGS) entry which is preliminary data.</text>
</comment>
<keyword evidence="11" id="KW-1185">Reference proteome</keyword>
<gene>
    <name evidence="10" type="ORF">ONZ51_g8800</name>
</gene>
<dbReference type="GO" id="GO:0007059">
    <property type="term" value="P:chromosome segregation"/>
    <property type="evidence" value="ECO:0007669"/>
    <property type="project" value="TreeGrafter"/>
</dbReference>
<comment type="catalytic activity">
    <reaction evidence="1 6 7">
        <text>ATP-independent breakage of single-stranded DNA, followed by passage and rejoining.</text>
        <dbReference type="EC" id="5.6.2.1"/>
    </reaction>
</comment>
<evidence type="ECO:0000256" key="7">
    <source>
        <dbReference type="RuleBase" id="RU365101"/>
    </source>
</evidence>
<dbReference type="InterPro" id="IPR013499">
    <property type="entry name" value="TopoI_euk"/>
</dbReference>
<dbReference type="PRINTS" id="PR00416">
    <property type="entry name" value="EUTPISMRASEI"/>
</dbReference>
<dbReference type="PANTHER" id="PTHR10290">
    <property type="entry name" value="DNA TOPOISOMERASE I"/>
    <property type="match status" value="1"/>
</dbReference>
<dbReference type="Pfam" id="PF01028">
    <property type="entry name" value="Topoisom_I"/>
    <property type="match status" value="1"/>
</dbReference>
<dbReference type="FunFam" id="2.170.11.10:FF:000001">
    <property type="entry name" value="DNA topoisomerase I"/>
    <property type="match status" value="1"/>
</dbReference>
<dbReference type="Gene3D" id="3.90.15.10">
    <property type="entry name" value="Topoisomerase I, Chain A, domain 3"/>
    <property type="match status" value="1"/>
</dbReference>
<dbReference type="InterPro" id="IPR011010">
    <property type="entry name" value="DNA_brk_join_enz"/>
</dbReference>
<dbReference type="SMART" id="SM00435">
    <property type="entry name" value="TOPEUc"/>
    <property type="match status" value="1"/>
</dbReference>
<feature type="region of interest" description="Disordered" evidence="8">
    <location>
        <begin position="771"/>
        <end position="790"/>
    </location>
</feature>
<sequence length="902" mass="102241">MSGDVSMHSDDDAPLATKPSTPRGAQNGYARQNGNGRVVSDSPMSDDDDMPLSQATRTKSEPMTPDARLLKRKKAIVSDSSSEDDKPLASSPAKVKSAAIPMPGAVASTTTKASNGKRPAKSSKSVVGSDDSDDDDAPLAKPKAVVNGKAKAKGRPPKKRVKQEESEPDIESEDGTPQPAKKAPARGKRKVEESDADDESFSDDDKPLTKKRTTKPAAAKQSKAKAKAEASKDVKPKKRAAKKEEDSEDAKKAAKKKKEEEEEETYKWWEQQNADRDGSVKWTTLEHNGVYFPPPYEPLPKHVKMKYNGEPVDLPPESEEVAGFYAAMIETPHAQDAVFNKNFFDDFLKVLKKSPPRNGIKITKFELCDFRPMYEYFESEKEKKKAMTTAEKKAAKAAKDELEAPYTYCILDGRKEKVGNFRVEPPGLFRGRGDHPKKGALKLRVRPEDITINIGKDAPVPKPNVPGKWKEVVHDNTVTWLANWVENVNGNYKYVFLAAGSSIKGQSDMMKFEKARELKKHVDTIRADYNRDLWNKQMMERQRATAMYFIDKLALRAGNEKGDDEADTVGCCSLRCEHVTLLPPNKLVFDFLGKDSIRYYNEVQVDDQVYKNIRIFKDNKDDDDELFDRVNTGALNRHLASYMKGLTAKVFRTFNASLTFQDLLDRGTPEKGTTQEKLNAYNHANRMVAILCNHQRAVPKSHEQSMTKMREKLRGLKYERMKLRHALFAIDSKFKKKKKYAEPESDLDDDAIEQHEEQMKAKDIEKAEKKFQKDNEKLEADGKKPQDASVLKEKLKEIEAEYKKLKKERGTDKHTLKKERPTEKIEEAIEKLDDKIKTFKLQMEDREAGKEVALSTSKINYLDPRITVAWCKTHDVPVEKLFSKTLITKFPWAMEVDSDWKF</sequence>
<evidence type="ECO:0000256" key="6">
    <source>
        <dbReference type="PROSITE-ProRule" id="PRU01382"/>
    </source>
</evidence>
<evidence type="ECO:0000256" key="1">
    <source>
        <dbReference type="ARBA" id="ARBA00000213"/>
    </source>
</evidence>
<feature type="compositionally biased region" description="Basic and acidic residues" evidence="8">
    <location>
        <begin position="242"/>
        <end position="252"/>
    </location>
</feature>
<dbReference type="PANTHER" id="PTHR10290:SF3">
    <property type="entry name" value="DNA TOPOISOMERASE 1"/>
    <property type="match status" value="1"/>
</dbReference>
<dbReference type="Proteomes" id="UP001215151">
    <property type="component" value="Unassembled WGS sequence"/>
</dbReference>
<dbReference type="GO" id="GO:0006260">
    <property type="term" value="P:DNA replication"/>
    <property type="evidence" value="ECO:0007669"/>
    <property type="project" value="TreeGrafter"/>
</dbReference>
<reference evidence="10" key="1">
    <citation type="submission" date="2022-11" db="EMBL/GenBank/DDBJ databases">
        <title>Genome Sequence of Cubamyces cubensis.</title>
        <authorList>
            <person name="Buettner E."/>
        </authorList>
    </citation>
    <scope>NUCLEOTIDE SEQUENCE</scope>
    <source>
        <strain evidence="10">MPL-01</strain>
    </source>
</reference>
<dbReference type="GO" id="GO:0003677">
    <property type="term" value="F:DNA binding"/>
    <property type="evidence" value="ECO:0007669"/>
    <property type="project" value="UniProtKB-UniRule"/>
</dbReference>
<dbReference type="SUPFAM" id="SSF56349">
    <property type="entry name" value="DNA breaking-rejoining enzymes"/>
    <property type="match status" value="1"/>
</dbReference>
<protein>
    <recommendedName>
        <fullName evidence="7">DNA topoisomerase I</fullName>
        <ecNumber evidence="7">5.6.2.1</ecNumber>
    </recommendedName>
    <alternativeName>
        <fullName evidence="7">DNA topoisomerase 1</fullName>
    </alternativeName>
</protein>
<keyword evidence="4 6" id="KW-0238">DNA-binding</keyword>
<dbReference type="FunFam" id="3.90.15.10:FF:000002">
    <property type="entry name" value="DNA topoisomerase I"/>
    <property type="match status" value="1"/>
</dbReference>
<dbReference type="GO" id="GO:0005730">
    <property type="term" value="C:nucleolus"/>
    <property type="evidence" value="ECO:0007669"/>
    <property type="project" value="TreeGrafter"/>
</dbReference>
<evidence type="ECO:0000256" key="8">
    <source>
        <dbReference type="SAM" id="MobiDB-lite"/>
    </source>
</evidence>
<keyword evidence="5 6" id="KW-0413">Isomerase</keyword>
<feature type="compositionally biased region" description="Polar residues" evidence="8">
    <location>
        <begin position="18"/>
        <end position="35"/>
    </location>
</feature>
<evidence type="ECO:0000256" key="3">
    <source>
        <dbReference type="ARBA" id="ARBA00023029"/>
    </source>
</evidence>
<dbReference type="InterPro" id="IPR014727">
    <property type="entry name" value="TopoI_cat_a/b-sub_euk"/>
</dbReference>
<feature type="active site" description="O-(3'-phospho-DNA)-tyrosine intermediate" evidence="6">
    <location>
        <position position="861"/>
    </location>
</feature>
<feature type="region of interest" description="Disordered" evidence="8">
    <location>
        <begin position="1"/>
        <end position="266"/>
    </location>
</feature>
<dbReference type="CDD" id="cd00659">
    <property type="entry name" value="Topo_IB_C"/>
    <property type="match status" value="1"/>
</dbReference>
<comment type="similarity">
    <text evidence="2 6 7">Belongs to the type IB topoisomerase family.</text>
</comment>
<dbReference type="Pfam" id="PF14370">
    <property type="entry name" value="Topo_C_assoc"/>
    <property type="match status" value="1"/>
</dbReference>
<dbReference type="AlphaFoldDB" id="A0AAD7X8X8"/>
<dbReference type="InterPro" id="IPR013500">
    <property type="entry name" value="TopoI_cat_euk"/>
</dbReference>
<dbReference type="FunFam" id="1.10.10.41:FF:000001">
    <property type="entry name" value="DNA topoisomerase I"/>
    <property type="match status" value="1"/>
</dbReference>
<dbReference type="GO" id="GO:0003917">
    <property type="term" value="F:DNA topoisomerase type I (single strand cut, ATP-independent) activity"/>
    <property type="evidence" value="ECO:0007669"/>
    <property type="project" value="UniProtKB-UniRule"/>
</dbReference>
<feature type="compositionally biased region" description="Basic residues" evidence="8">
    <location>
        <begin position="150"/>
        <end position="161"/>
    </location>
</feature>
<evidence type="ECO:0000256" key="2">
    <source>
        <dbReference type="ARBA" id="ARBA00006645"/>
    </source>
</evidence>
<dbReference type="InterPro" id="IPR036202">
    <property type="entry name" value="TopoI_DNA-bd_euk_N_sf"/>
</dbReference>
<feature type="compositionally biased region" description="Low complexity" evidence="8">
    <location>
        <begin position="140"/>
        <end position="149"/>
    </location>
</feature>
<evidence type="ECO:0000259" key="9">
    <source>
        <dbReference type="SMART" id="SM00435"/>
    </source>
</evidence>
<dbReference type="EC" id="5.6.2.1" evidence="7"/>
<comment type="function">
    <text evidence="7">Releases the supercoiling and torsional tension of DNA introduced during the DNA replication and transcription by transiently cleaving and rejoining one strand of the DNA duplex. Introduces a single-strand break via transesterification at the specific target site 5'-[CT]CCTTp site in duplex DNA. The scissile phosphodiester is attacked by the catalytic tyrosine of the enzyme, resulting in the formation of a DNA-(3'-phosphotyrosyl)-enzyme intermediate and the expulsion of a 5'-OH DNA strand. The free DNA strand then undergoes passage around the unbroken strand thus removing DNA supercoils. Finally, in the religation step, the DNA 5'-OH attacks the covalent intermediate to expel the active-site tyrosine and restore the DNA phosphodiester backbone.</text>
</comment>
<dbReference type="InterPro" id="IPR001631">
    <property type="entry name" value="TopoI"/>
</dbReference>